<protein>
    <submittedName>
        <fullName evidence="2">Uncharacterized protein</fullName>
    </submittedName>
</protein>
<feature type="compositionally biased region" description="Low complexity" evidence="1">
    <location>
        <begin position="232"/>
        <end position="244"/>
    </location>
</feature>
<name>A0A9P6D192_9AGAR</name>
<feature type="compositionally biased region" description="Polar residues" evidence="1">
    <location>
        <begin position="303"/>
        <end position="341"/>
    </location>
</feature>
<evidence type="ECO:0000256" key="1">
    <source>
        <dbReference type="SAM" id="MobiDB-lite"/>
    </source>
</evidence>
<dbReference type="Proteomes" id="UP000807469">
    <property type="component" value="Unassembled WGS sequence"/>
</dbReference>
<feature type="compositionally biased region" description="Basic and acidic residues" evidence="1">
    <location>
        <begin position="270"/>
        <end position="282"/>
    </location>
</feature>
<keyword evidence="3" id="KW-1185">Reference proteome</keyword>
<evidence type="ECO:0000313" key="2">
    <source>
        <dbReference type="EMBL" id="KAF9479995.1"/>
    </source>
</evidence>
<feature type="compositionally biased region" description="Polar residues" evidence="1">
    <location>
        <begin position="249"/>
        <end position="258"/>
    </location>
</feature>
<dbReference type="OrthoDB" id="3062825at2759"/>
<evidence type="ECO:0000313" key="3">
    <source>
        <dbReference type="Proteomes" id="UP000807469"/>
    </source>
</evidence>
<feature type="compositionally biased region" description="Basic and acidic residues" evidence="1">
    <location>
        <begin position="342"/>
        <end position="360"/>
    </location>
</feature>
<sequence>MPTNASPLSGLSLGRPHAERLVLDCVLVTERRGLPTEERGVDSDHDMSSTPTDATRDVDVPAIVAPTSGIPLLLASHTPQASRPVTDSRLGTLTTSSQCTSKFSSGSSAKLAQDVLVSRPTDMPFSLHAFRKLILDHGVQAELTDRIVRNLCDPKFRTEYLSMEYTAKDQSAVLQLLGDELIRRYPTVFSKEEGKKFLHVALRIIIIIHSKARTTLKDTKKKVKSEESENGASSRSASVASTASKRPRSATSTATEPGTASPRRSRRLKLNKENHFIDLTKDDSDDERESDVKAVHVRRNLPEGNNATAGSAFATPSSQTPQKKGNTSVLTESNTATNSGRNDNEPKDSLPPKPIGKEIDGPGITNSEIYNFLNTCQPPMIHYLRYFVDYGCVTTEYLRSLSLWSTEDRYHLLKEILDSDCGDAAPQEMDFAILENQFLSYFEDN</sequence>
<dbReference type="EMBL" id="MU155202">
    <property type="protein sequence ID" value="KAF9479995.1"/>
    <property type="molecule type" value="Genomic_DNA"/>
</dbReference>
<feature type="compositionally biased region" description="Basic and acidic residues" evidence="1">
    <location>
        <begin position="34"/>
        <end position="47"/>
    </location>
</feature>
<comment type="caution">
    <text evidence="2">The sequence shown here is derived from an EMBL/GenBank/DDBJ whole genome shotgun (WGS) entry which is preliminary data.</text>
</comment>
<feature type="region of interest" description="Disordered" evidence="1">
    <location>
        <begin position="217"/>
        <end position="361"/>
    </location>
</feature>
<dbReference type="AlphaFoldDB" id="A0A9P6D192"/>
<proteinExistence type="predicted"/>
<organism evidence="2 3">
    <name type="scientific">Pholiota conissans</name>
    <dbReference type="NCBI Taxonomy" id="109636"/>
    <lineage>
        <taxon>Eukaryota</taxon>
        <taxon>Fungi</taxon>
        <taxon>Dikarya</taxon>
        <taxon>Basidiomycota</taxon>
        <taxon>Agaricomycotina</taxon>
        <taxon>Agaricomycetes</taxon>
        <taxon>Agaricomycetidae</taxon>
        <taxon>Agaricales</taxon>
        <taxon>Agaricineae</taxon>
        <taxon>Strophariaceae</taxon>
        <taxon>Pholiota</taxon>
    </lineage>
</organism>
<accession>A0A9P6D192</accession>
<reference evidence="2" key="1">
    <citation type="submission" date="2020-11" db="EMBL/GenBank/DDBJ databases">
        <authorList>
            <consortium name="DOE Joint Genome Institute"/>
            <person name="Ahrendt S."/>
            <person name="Riley R."/>
            <person name="Andreopoulos W."/>
            <person name="Labutti K."/>
            <person name="Pangilinan J."/>
            <person name="Ruiz-Duenas F.J."/>
            <person name="Barrasa J.M."/>
            <person name="Sanchez-Garcia M."/>
            <person name="Camarero S."/>
            <person name="Miyauchi S."/>
            <person name="Serrano A."/>
            <person name="Linde D."/>
            <person name="Babiker R."/>
            <person name="Drula E."/>
            <person name="Ayuso-Fernandez I."/>
            <person name="Pacheco R."/>
            <person name="Padilla G."/>
            <person name="Ferreira P."/>
            <person name="Barriuso J."/>
            <person name="Kellner H."/>
            <person name="Castanera R."/>
            <person name="Alfaro M."/>
            <person name="Ramirez L."/>
            <person name="Pisabarro A.G."/>
            <person name="Kuo A."/>
            <person name="Tritt A."/>
            <person name="Lipzen A."/>
            <person name="He G."/>
            <person name="Yan M."/>
            <person name="Ng V."/>
            <person name="Cullen D."/>
            <person name="Martin F."/>
            <person name="Rosso M.-N."/>
            <person name="Henrissat B."/>
            <person name="Hibbett D."/>
            <person name="Martinez A.T."/>
            <person name="Grigoriev I.V."/>
        </authorList>
    </citation>
    <scope>NUCLEOTIDE SEQUENCE</scope>
    <source>
        <strain evidence="2">CIRM-BRFM 674</strain>
    </source>
</reference>
<feature type="region of interest" description="Disordered" evidence="1">
    <location>
        <begin position="34"/>
        <end position="56"/>
    </location>
</feature>
<gene>
    <name evidence="2" type="ORF">BDN70DRAFT_993058</name>
</gene>